<feature type="region of interest" description="Disordered" evidence="1">
    <location>
        <begin position="44"/>
        <end position="75"/>
    </location>
</feature>
<dbReference type="Pfam" id="PF24837">
    <property type="entry name" value="AMIN-like"/>
    <property type="match status" value="1"/>
</dbReference>
<feature type="domain" description="AMIN-like" evidence="2">
    <location>
        <begin position="77"/>
        <end position="200"/>
    </location>
</feature>
<dbReference type="EMBL" id="CP011546">
    <property type="protein sequence ID" value="AKK10457.1"/>
    <property type="molecule type" value="Genomic_DNA"/>
</dbReference>
<sequence>MTHTRKYERGHAGALPALIAGLILVGAGVASCGINSAMDKETMTAGLSSPTTSALQPLGAANSSPKTQRPAEPGQRVIEDVRIGTHDGFDRVVFEFSGYGDIGWFVDYTTAPTQQGSNTQIGYRGSTALNVNIDGVSKRSSVGLADRSFAIDEGTSGNIVEVIDVGTADSRAQFVIGLNAAVPYSVQVLEHPTRLVIDLVQTS</sequence>
<dbReference type="PROSITE" id="PS51257">
    <property type="entry name" value="PROKAR_LIPOPROTEIN"/>
    <property type="match status" value="1"/>
</dbReference>
<reference evidence="4" key="2">
    <citation type="submission" date="2015-05" db="EMBL/GenBank/DDBJ databases">
        <title>Complete genome sequence of Corynebacterium uterequi DSM 45634, isolated from the uterus of a maiden mare.</title>
        <authorList>
            <person name="Ruckert C."/>
            <person name="Albersmeier A."/>
            <person name="Winkler A."/>
            <person name="Tauch A."/>
        </authorList>
    </citation>
    <scope>NUCLEOTIDE SEQUENCE [LARGE SCALE GENOMIC DNA]</scope>
    <source>
        <strain evidence="4">DSM 45634</strain>
    </source>
</reference>
<dbReference type="RefSeq" id="WP_047259042.1">
    <property type="nucleotide sequence ID" value="NZ_CP011546.1"/>
</dbReference>
<evidence type="ECO:0000313" key="3">
    <source>
        <dbReference type="EMBL" id="AKK10457.1"/>
    </source>
</evidence>
<dbReference type="AlphaFoldDB" id="A0A0G3HH21"/>
<dbReference type="PATRIC" id="fig|1072256.5.peg.437"/>
<reference evidence="3 4" key="1">
    <citation type="journal article" date="2015" name="Genome Announc.">
        <title>Virulence Factor Genes Detected in the Complete Genome Sequence of Corynebacterium uterequi DSM 45634, Isolated from the Uterus of a Maiden Mare.</title>
        <authorList>
            <person name="Ruckert C."/>
            <person name="Kriete M."/>
            <person name="Jaenicke S."/>
            <person name="Winkler A."/>
            <person name="Tauch A."/>
        </authorList>
    </citation>
    <scope>NUCLEOTIDE SEQUENCE [LARGE SCALE GENOMIC DNA]</scope>
    <source>
        <strain evidence="3 4">DSM 45634</strain>
    </source>
</reference>
<evidence type="ECO:0000256" key="1">
    <source>
        <dbReference type="SAM" id="MobiDB-lite"/>
    </source>
</evidence>
<name>A0A0G3HH21_9CORY</name>
<accession>A0A0G3HH21</accession>
<dbReference type="STRING" id="1072256.CUTER_02210"/>
<dbReference type="Gene3D" id="2.60.40.3500">
    <property type="match status" value="1"/>
</dbReference>
<evidence type="ECO:0000313" key="4">
    <source>
        <dbReference type="Proteomes" id="UP000035548"/>
    </source>
</evidence>
<feature type="compositionally biased region" description="Polar residues" evidence="1">
    <location>
        <begin position="45"/>
        <end position="67"/>
    </location>
</feature>
<dbReference type="KEGG" id="cut:CUTER_02210"/>
<proteinExistence type="predicted"/>
<evidence type="ECO:0000259" key="2">
    <source>
        <dbReference type="Pfam" id="PF24837"/>
    </source>
</evidence>
<dbReference type="Proteomes" id="UP000035548">
    <property type="component" value="Chromosome"/>
</dbReference>
<keyword evidence="4" id="KW-1185">Reference proteome</keyword>
<organism evidence="3 4">
    <name type="scientific">Corynebacterium uterequi</name>
    <dbReference type="NCBI Taxonomy" id="1072256"/>
    <lineage>
        <taxon>Bacteria</taxon>
        <taxon>Bacillati</taxon>
        <taxon>Actinomycetota</taxon>
        <taxon>Actinomycetes</taxon>
        <taxon>Mycobacteriales</taxon>
        <taxon>Corynebacteriaceae</taxon>
        <taxon>Corynebacterium</taxon>
    </lineage>
</organism>
<protein>
    <recommendedName>
        <fullName evidence="2">AMIN-like domain-containing protein</fullName>
    </recommendedName>
</protein>
<dbReference type="InterPro" id="IPR056303">
    <property type="entry name" value="AMIN-like"/>
</dbReference>
<gene>
    <name evidence="3" type="ORF">CUTER_02210</name>
</gene>